<comment type="caution">
    <text evidence="1">The sequence shown here is derived from an EMBL/GenBank/DDBJ whole genome shotgun (WGS) entry which is preliminary data.</text>
</comment>
<dbReference type="InterPro" id="IPR006631">
    <property type="entry name" value="DM4_12"/>
</dbReference>
<evidence type="ECO:0000313" key="2">
    <source>
        <dbReference type="Proteomes" id="UP000494165"/>
    </source>
</evidence>
<dbReference type="AlphaFoldDB" id="A0A8S1DEF6"/>
<dbReference type="OrthoDB" id="8186940at2759"/>
<keyword evidence="2" id="KW-1185">Reference proteome</keyword>
<dbReference type="Proteomes" id="UP000494165">
    <property type="component" value="Unassembled WGS sequence"/>
</dbReference>
<dbReference type="PANTHER" id="PTHR21398:SF6">
    <property type="entry name" value="AGAP007094-PA"/>
    <property type="match status" value="1"/>
</dbReference>
<proteinExistence type="predicted"/>
<reference evidence="1 2" key="1">
    <citation type="submission" date="2020-04" db="EMBL/GenBank/DDBJ databases">
        <authorList>
            <person name="Alioto T."/>
            <person name="Alioto T."/>
            <person name="Gomez Garrido J."/>
        </authorList>
    </citation>
    <scope>NUCLEOTIDE SEQUENCE [LARGE SCALE GENOMIC DNA]</scope>
</reference>
<dbReference type="EMBL" id="CADEPI010000218">
    <property type="protein sequence ID" value="CAB3380850.1"/>
    <property type="molecule type" value="Genomic_DNA"/>
</dbReference>
<organism evidence="1 2">
    <name type="scientific">Cloeon dipterum</name>
    <dbReference type="NCBI Taxonomy" id="197152"/>
    <lineage>
        <taxon>Eukaryota</taxon>
        <taxon>Metazoa</taxon>
        <taxon>Ecdysozoa</taxon>
        <taxon>Arthropoda</taxon>
        <taxon>Hexapoda</taxon>
        <taxon>Insecta</taxon>
        <taxon>Pterygota</taxon>
        <taxon>Palaeoptera</taxon>
        <taxon>Ephemeroptera</taxon>
        <taxon>Pisciforma</taxon>
        <taxon>Baetidae</taxon>
        <taxon>Cloeon</taxon>
    </lineage>
</organism>
<protein>
    <submittedName>
        <fullName evidence="1">Uncharacterized protein</fullName>
    </submittedName>
</protein>
<evidence type="ECO:0000313" key="1">
    <source>
        <dbReference type="EMBL" id="CAB3380850.1"/>
    </source>
</evidence>
<dbReference type="SMART" id="SM00718">
    <property type="entry name" value="DM4_12"/>
    <property type="match status" value="1"/>
</dbReference>
<dbReference type="PANTHER" id="PTHR21398">
    <property type="entry name" value="AGAP007094-PA"/>
    <property type="match status" value="1"/>
</dbReference>
<gene>
    <name evidence="1" type="ORF">CLODIP_2_CD03779</name>
</gene>
<sequence>MRSAVRVRPKMRMQRVLLTTGFVCFAVHLVVGSFSLLFLPKTTFRVGMLINVPFDETIFHGLMFRGNYPLYPEMPRNSSSLDRWVLYESLEGVLERFGLQGRPCMLRAVCEAAAHSVDHDGIVGAALHILLSPSSSSDNRTEGWHRAYVRAERWGSRRRDCSRKFGTACPTGVLQAFTTLG</sequence>
<name>A0A8S1DEF6_9INSE</name>
<dbReference type="Pfam" id="PF07841">
    <property type="entry name" value="DM4_12"/>
    <property type="match status" value="1"/>
</dbReference>
<accession>A0A8S1DEF6</accession>